<accession>A0A143HG57</accession>
<dbReference type="Proteomes" id="UP000076021">
    <property type="component" value="Chromosome"/>
</dbReference>
<organism evidence="10 11">
    <name type="scientific">Rummeliibacillus stabekisii</name>
    <dbReference type="NCBI Taxonomy" id="241244"/>
    <lineage>
        <taxon>Bacteria</taxon>
        <taxon>Bacillati</taxon>
        <taxon>Bacillota</taxon>
        <taxon>Bacilli</taxon>
        <taxon>Bacillales</taxon>
        <taxon>Caryophanaceae</taxon>
        <taxon>Rummeliibacillus</taxon>
    </lineage>
</organism>
<dbReference type="UniPathway" id="UPA00077">
    <property type="reaction ID" value="UER00155"/>
</dbReference>
<evidence type="ECO:0000256" key="7">
    <source>
        <dbReference type="ARBA" id="ARBA00022840"/>
    </source>
</evidence>
<comment type="catalytic activity">
    <reaction evidence="1">
        <text>6-hydroxymethyl-7,8-dihydropterin + ATP = (7,8-dihydropterin-6-yl)methyl diphosphate + AMP + H(+)</text>
        <dbReference type="Rhea" id="RHEA:11412"/>
        <dbReference type="ChEBI" id="CHEBI:15378"/>
        <dbReference type="ChEBI" id="CHEBI:30616"/>
        <dbReference type="ChEBI" id="CHEBI:44841"/>
        <dbReference type="ChEBI" id="CHEBI:72950"/>
        <dbReference type="ChEBI" id="CHEBI:456215"/>
        <dbReference type="EC" id="2.7.6.3"/>
    </reaction>
</comment>
<dbReference type="InterPro" id="IPR000550">
    <property type="entry name" value="Hppk"/>
</dbReference>
<dbReference type="Gene3D" id="3.30.70.560">
    <property type="entry name" value="7,8-Dihydro-6-hydroxymethylpterin-pyrophosphokinase HPPK"/>
    <property type="match status" value="1"/>
</dbReference>
<dbReference type="GO" id="GO:0046656">
    <property type="term" value="P:folic acid biosynthetic process"/>
    <property type="evidence" value="ECO:0007669"/>
    <property type="project" value="UniProtKB-KW"/>
</dbReference>
<dbReference type="AlphaFoldDB" id="A0A143HG57"/>
<evidence type="ECO:0000256" key="1">
    <source>
        <dbReference type="ARBA" id="ARBA00000198"/>
    </source>
</evidence>
<dbReference type="CDD" id="cd00483">
    <property type="entry name" value="HPPK"/>
    <property type="match status" value="1"/>
</dbReference>
<dbReference type="NCBIfam" id="TIGR01498">
    <property type="entry name" value="folK"/>
    <property type="match status" value="1"/>
</dbReference>
<evidence type="ECO:0000256" key="8">
    <source>
        <dbReference type="ARBA" id="ARBA00022909"/>
    </source>
</evidence>
<dbReference type="GO" id="GO:0046654">
    <property type="term" value="P:tetrahydrofolate biosynthetic process"/>
    <property type="evidence" value="ECO:0007669"/>
    <property type="project" value="UniProtKB-UniPathway"/>
</dbReference>
<dbReference type="GO" id="GO:0003848">
    <property type="term" value="F:2-amino-4-hydroxy-6-hydroxymethyldihydropteridine diphosphokinase activity"/>
    <property type="evidence" value="ECO:0007669"/>
    <property type="project" value="UniProtKB-EC"/>
</dbReference>
<keyword evidence="4" id="KW-0808">Transferase</keyword>
<gene>
    <name evidence="10" type="ORF">ATY39_15495</name>
</gene>
<dbReference type="SUPFAM" id="SSF55083">
    <property type="entry name" value="6-hydroxymethyl-7,8-dihydropterin pyrophosphokinase, HPPK"/>
    <property type="match status" value="1"/>
</dbReference>
<protein>
    <recommendedName>
        <fullName evidence="3">2-amino-4-hydroxy-6-hydroxymethyldihydropteridine diphosphokinase</fullName>
        <ecNumber evidence="3">2.7.6.3</ecNumber>
    </recommendedName>
</protein>
<dbReference type="PROSITE" id="PS00794">
    <property type="entry name" value="HPPK"/>
    <property type="match status" value="1"/>
</dbReference>
<evidence type="ECO:0000313" key="10">
    <source>
        <dbReference type="EMBL" id="AMX00695.1"/>
    </source>
</evidence>
<evidence type="ECO:0000256" key="2">
    <source>
        <dbReference type="ARBA" id="ARBA00005051"/>
    </source>
</evidence>
<dbReference type="PANTHER" id="PTHR43071:SF1">
    <property type="entry name" value="2-AMINO-4-HYDROXY-6-HYDROXYMETHYLDIHYDROPTERIDINE PYROPHOSPHOKINASE"/>
    <property type="match status" value="1"/>
</dbReference>
<keyword evidence="6 10" id="KW-0418">Kinase</keyword>
<dbReference type="InterPro" id="IPR035907">
    <property type="entry name" value="Hppk_sf"/>
</dbReference>
<dbReference type="EC" id="2.7.6.3" evidence="3"/>
<comment type="pathway">
    <text evidence="2">Cofactor biosynthesis; tetrahydrofolate biosynthesis; 2-amino-4-hydroxy-6-hydroxymethyl-7,8-dihydropteridine diphosphate from 7,8-dihydroneopterin triphosphate: step 4/4.</text>
</comment>
<evidence type="ECO:0000313" key="11">
    <source>
        <dbReference type="Proteomes" id="UP000076021"/>
    </source>
</evidence>
<feature type="domain" description="7,8-dihydro-6-hydroxymethylpterin-pyrophosphokinase" evidence="9">
    <location>
        <begin position="88"/>
        <end position="99"/>
    </location>
</feature>
<dbReference type="EMBL" id="CP014806">
    <property type="protein sequence ID" value="AMX00695.1"/>
    <property type="molecule type" value="Genomic_DNA"/>
</dbReference>
<keyword evidence="7" id="KW-0067">ATP-binding</keyword>
<reference evidence="11" key="2">
    <citation type="submission" date="2016-03" db="EMBL/GenBank/DDBJ databases">
        <authorList>
            <person name="Ploux O."/>
        </authorList>
    </citation>
    <scope>NUCLEOTIDE SEQUENCE [LARGE SCALE GENOMIC DNA]</scope>
    <source>
        <strain evidence="11">PP9</strain>
    </source>
</reference>
<evidence type="ECO:0000259" key="9">
    <source>
        <dbReference type="PROSITE" id="PS00794"/>
    </source>
</evidence>
<dbReference type="STRING" id="241244.ATY39_15495"/>
<proteinExistence type="predicted"/>
<dbReference type="GO" id="GO:0005524">
    <property type="term" value="F:ATP binding"/>
    <property type="evidence" value="ECO:0007669"/>
    <property type="project" value="UniProtKB-KW"/>
</dbReference>
<dbReference type="PANTHER" id="PTHR43071">
    <property type="entry name" value="2-AMINO-4-HYDROXY-6-HYDROXYMETHYLDIHYDROPTERIDINE PYROPHOSPHOKINASE"/>
    <property type="match status" value="1"/>
</dbReference>
<name>A0A143HG57_9BACL</name>
<evidence type="ECO:0000256" key="6">
    <source>
        <dbReference type="ARBA" id="ARBA00022777"/>
    </source>
</evidence>
<keyword evidence="5" id="KW-0547">Nucleotide-binding</keyword>
<evidence type="ECO:0000256" key="5">
    <source>
        <dbReference type="ARBA" id="ARBA00022741"/>
    </source>
</evidence>
<reference evidence="10 11" key="1">
    <citation type="journal article" date="2016" name="Genome Announc.">
        <title>Whole-Genome Sequence of Rummeliibacillus stabekisii Strain PP9 Isolated from Antarctic Soil.</title>
        <authorList>
            <person name="da Mota F.F."/>
            <person name="Vollu R.E."/>
            <person name="Jurelevicius D."/>
            <person name="Seldin L."/>
        </authorList>
    </citation>
    <scope>NUCLEOTIDE SEQUENCE [LARGE SCALE GENOMIC DNA]</scope>
    <source>
        <strain evidence="10 11">PP9</strain>
    </source>
</reference>
<dbReference type="Pfam" id="PF01288">
    <property type="entry name" value="HPPK"/>
    <property type="match status" value="1"/>
</dbReference>
<sequence>MNDVYISLGSNMGDKAETLKQAVQMLQSNPEVDVANTSSIYETDPVGYTDQDLFLNMVVHVHTTLSALQMLEVCQGIEQELKRERLIRWGPRTIDLDILLYNHDNIETEKLIVPHERMHERAFVLVPLLEVTPNLYSPRTRESYQKMLQKIGRGGVRQWKNRSSLDF</sequence>
<evidence type="ECO:0000256" key="4">
    <source>
        <dbReference type="ARBA" id="ARBA00022679"/>
    </source>
</evidence>
<dbReference type="RefSeq" id="WP_066791330.1">
    <property type="nucleotide sequence ID" value="NZ_CP014806.1"/>
</dbReference>
<dbReference type="KEGG" id="rst:ATY39_15495"/>
<dbReference type="GO" id="GO:0016301">
    <property type="term" value="F:kinase activity"/>
    <property type="evidence" value="ECO:0007669"/>
    <property type="project" value="UniProtKB-KW"/>
</dbReference>
<keyword evidence="8" id="KW-0289">Folate biosynthesis</keyword>
<keyword evidence="11" id="KW-1185">Reference proteome</keyword>
<dbReference type="OrthoDB" id="9808041at2"/>
<evidence type="ECO:0000256" key="3">
    <source>
        <dbReference type="ARBA" id="ARBA00013253"/>
    </source>
</evidence>